<name>A0A496PK81_9MICC</name>
<dbReference type="EMBL" id="QQXL01000003">
    <property type="protein sequence ID" value="RKW70867.1"/>
    <property type="molecule type" value="Genomic_DNA"/>
</dbReference>
<proteinExistence type="predicted"/>
<evidence type="ECO:0008006" key="4">
    <source>
        <dbReference type="Google" id="ProtNLM"/>
    </source>
</evidence>
<comment type="caution">
    <text evidence="2">The sequence shown here is derived from an EMBL/GenBank/DDBJ whole genome shotgun (WGS) entry which is preliminary data.</text>
</comment>
<reference evidence="2 3" key="1">
    <citation type="submission" date="2018-07" db="EMBL/GenBank/DDBJ databases">
        <title>Arthrobacter sp. nov., isolated from raw cow's milk with high bacterial count.</title>
        <authorList>
            <person name="Hahne J."/>
            <person name="Isele D."/>
            <person name="Lipski A."/>
        </authorList>
    </citation>
    <scope>NUCLEOTIDE SEQUENCE [LARGE SCALE GENOMIC DNA]</scope>
    <source>
        <strain evidence="2 3">JZ R-183</strain>
    </source>
</reference>
<evidence type="ECO:0000313" key="3">
    <source>
        <dbReference type="Proteomes" id="UP000273119"/>
    </source>
</evidence>
<sequence length="124" mass="12287">MAGATLDQAGAAADAALGAALFADAEPGIPEGPVEPDWAGALAGLLDDAAEVVGADDSLDAPPPAQPLSTTAEATTRAASDRGLRDLRTMGPSFVKDARLAMSVDEVCGKLSRPGSLCGARGRA</sequence>
<accession>A0A496PK81</accession>
<feature type="region of interest" description="Disordered" evidence="1">
    <location>
        <begin position="55"/>
        <end position="85"/>
    </location>
</feature>
<evidence type="ECO:0000256" key="1">
    <source>
        <dbReference type="SAM" id="MobiDB-lite"/>
    </source>
</evidence>
<protein>
    <recommendedName>
        <fullName evidence="4">DUF222 domain-containing protein</fullName>
    </recommendedName>
</protein>
<organism evidence="2 3">
    <name type="scientific">Galactobacter caseinivorans</name>
    <dbReference type="NCBI Taxonomy" id="2676123"/>
    <lineage>
        <taxon>Bacteria</taxon>
        <taxon>Bacillati</taxon>
        <taxon>Actinomycetota</taxon>
        <taxon>Actinomycetes</taxon>
        <taxon>Micrococcales</taxon>
        <taxon>Micrococcaceae</taxon>
        <taxon>Galactobacter</taxon>
    </lineage>
</organism>
<gene>
    <name evidence="2" type="ORF">DWQ67_07215</name>
</gene>
<evidence type="ECO:0000313" key="2">
    <source>
        <dbReference type="EMBL" id="RKW70867.1"/>
    </source>
</evidence>
<dbReference type="Proteomes" id="UP000273119">
    <property type="component" value="Unassembled WGS sequence"/>
</dbReference>
<keyword evidence="3" id="KW-1185">Reference proteome</keyword>
<dbReference type="AlphaFoldDB" id="A0A496PK81"/>